<dbReference type="InterPro" id="IPR036236">
    <property type="entry name" value="Znf_C2H2_sf"/>
</dbReference>
<dbReference type="PROSITE" id="PS00028">
    <property type="entry name" value="ZINC_FINGER_C2H2_1"/>
    <property type="match status" value="1"/>
</dbReference>
<evidence type="ECO:0000256" key="6">
    <source>
        <dbReference type="PROSITE-ProRule" id="PRU00042"/>
    </source>
</evidence>
<dbReference type="AlphaFoldDB" id="A0AAE1MNZ3"/>
<evidence type="ECO:0000256" key="4">
    <source>
        <dbReference type="ARBA" id="ARBA00022833"/>
    </source>
</evidence>
<dbReference type="Gene3D" id="3.30.160.60">
    <property type="entry name" value="Classic Zinc Finger"/>
    <property type="match status" value="1"/>
</dbReference>
<organism evidence="9 10">
    <name type="scientific">Acacia crassicarpa</name>
    <name type="common">northern wattle</name>
    <dbReference type="NCBI Taxonomy" id="499986"/>
    <lineage>
        <taxon>Eukaryota</taxon>
        <taxon>Viridiplantae</taxon>
        <taxon>Streptophyta</taxon>
        <taxon>Embryophyta</taxon>
        <taxon>Tracheophyta</taxon>
        <taxon>Spermatophyta</taxon>
        <taxon>Magnoliopsida</taxon>
        <taxon>eudicotyledons</taxon>
        <taxon>Gunneridae</taxon>
        <taxon>Pentapetalae</taxon>
        <taxon>rosids</taxon>
        <taxon>fabids</taxon>
        <taxon>Fabales</taxon>
        <taxon>Fabaceae</taxon>
        <taxon>Caesalpinioideae</taxon>
        <taxon>mimosoid clade</taxon>
        <taxon>Acacieae</taxon>
        <taxon>Acacia</taxon>
    </lineage>
</organism>
<dbReference type="InterPro" id="IPR013087">
    <property type="entry name" value="Znf_C2H2_type"/>
</dbReference>
<evidence type="ECO:0000256" key="7">
    <source>
        <dbReference type="SAM" id="MobiDB-lite"/>
    </source>
</evidence>
<evidence type="ECO:0000256" key="2">
    <source>
        <dbReference type="ARBA" id="ARBA00022723"/>
    </source>
</evidence>
<dbReference type="Proteomes" id="UP001293593">
    <property type="component" value="Unassembled WGS sequence"/>
</dbReference>
<dbReference type="InterPro" id="IPR044246">
    <property type="entry name" value="ZFP3-like"/>
</dbReference>
<accession>A0AAE1MNZ3</accession>
<dbReference type="GO" id="GO:0005634">
    <property type="term" value="C:nucleus"/>
    <property type="evidence" value="ECO:0007669"/>
    <property type="project" value="UniProtKB-SubCell"/>
</dbReference>
<evidence type="ECO:0000256" key="3">
    <source>
        <dbReference type="ARBA" id="ARBA00022771"/>
    </source>
</evidence>
<name>A0AAE1MNZ3_9FABA</name>
<dbReference type="GO" id="GO:0008270">
    <property type="term" value="F:zinc ion binding"/>
    <property type="evidence" value="ECO:0007669"/>
    <property type="project" value="UniProtKB-KW"/>
</dbReference>
<dbReference type="GO" id="GO:0009788">
    <property type="term" value="P:negative regulation of abscisic acid-activated signaling pathway"/>
    <property type="evidence" value="ECO:0007669"/>
    <property type="project" value="InterPro"/>
</dbReference>
<protein>
    <recommendedName>
        <fullName evidence="8">C2H2-type domain-containing protein</fullName>
    </recommendedName>
</protein>
<evidence type="ECO:0000313" key="9">
    <source>
        <dbReference type="EMBL" id="KAK4275002.1"/>
    </source>
</evidence>
<comment type="subcellular location">
    <subcellularLocation>
        <location evidence="1">Nucleus</location>
    </subcellularLocation>
</comment>
<reference evidence="9" key="1">
    <citation type="submission" date="2023-10" db="EMBL/GenBank/DDBJ databases">
        <title>Chromosome-level genome of the transformable northern wattle, Acacia crassicarpa.</title>
        <authorList>
            <person name="Massaro I."/>
            <person name="Sinha N.R."/>
            <person name="Poethig S."/>
            <person name="Leichty A.R."/>
        </authorList>
    </citation>
    <scope>NUCLEOTIDE SEQUENCE</scope>
    <source>
        <strain evidence="9">Acra3RX</strain>
        <tissue evidence="9">Leaf</tissue>
    </source>
</reference>
<dbReference type="PANTHER" id="PTHR47287:SF18">
    <property type="entry name" value="TRANSCRIPTION FACTOR C2H2 FAMILY"/>
    <property type="match status" value="1"/>
</dbReference>
<dbReference type="PROSITE" id="PS50157">
    <property type="entry name" value="ZINC_FINGER_C2H2_2"/>
    <property type="match status" value="1"/>
</dbReference>
<proteinExistence type="predicted"/>
<feature type="domain" description="C2H2-type" evidence="8">
    <location>
        <begin position="111"/>
        <end position="138"/>
    </location>
</feature>
<keyword evidence="5" id="KW-0539">Nucleus</keyword>
<feature type="compositionally biased region" description="Low complexity" evidence="7">
    <location>
        <begin position="86"/>
        <end position="95"/>
    </location>
</feature>
<keyword evidence="2" id="KW-0479">Metal-binding</keyword>
<keyword evidence="10" id="KW-1185">Reference proteome</keyword>
<gene>
    <name evidence="9" type="ORF">QN277_018148</name>
</gene>
<evidence type="ECO:0000256" key="1">
    <source>
        <dbReference type="ARBA" id="ARBA00004123"/>
    </source>
</evidence>
<feature type="region of interest" description="Disordered" evidence="7">
    <location>
        <begin position="80"/>
        <end position="103"/>
    </location>
</feature>
<comment type="caution">
    <text evidence="9">The sequence shown here is derived from an EMBL/GenBank/DDBJ whole genome shotgun (WGS) entry which is preliminary data.</text>
</comment>
<keyword evidence="3 6" id="KW-0863">Zinc-finger</keyword>
<dbReference type="SUPFAM" id="SSF57667">
    <property type="entry name" value="beta-beta-alpha zinc fingers"/>
    <property type="match status" value="1"/>
</dbReference>
<sequence>MKKAYFDLEVEASAEESEVEVSSQTASNISTQETIADPCIDQNLSNSSTPRNPTEIIDLNSTPISLDLTLNLNSKPLAVSRDSVRRSLSSTSESSNEPASQTTEATMTRIFTCYYCQRKFVSSQALGGHQNAHKRERSMAKNAVRMGFFPQRYPNNLEAIPLHVPPRSLGMKPHSSQHCVISPRSKVQEMKNNAGFEVGYYGQPIFFGNNQSGIAWPGGFRQMADIGDDHKNFLLTESSDMSFREVNPPVDVEKSTPDLTLKL</sequence>
<keyword evidence="4" id="KW-0862">Zinc</keyword>
<evidence type="ECO:0000259" key="8">
    <source>
        <dbReference type="PROSITE" id="PS50157"/>
    </source>
</evidence>
<evidence type="ECO:0000313" key="10">
    <source>
        <dbReference type="Proteomes" id="UP001293593"/>
    </source>
</evidence>
<evidence type="ECO:0000256" key="5">
    <source>
        <dbReference type="ARBA" id="ARBA00023242"/>
    </source>
</evidence>
<dbReference type="EMBL" id="JAWXYG010000004">
    <property type="protein sequence ID" value="KAK4275002.1"/>
    <property type="molecule type" value="Genomic_DNA"/>
</dbReference>
<dbReference type="PANTHER" id="PTHR47287">
    <property type="entry name" value="C2H2 AND C2HC ZINC FINGERS SUPERFAMILY PROTEIN"/>
    <property type="match status" value="1"/>
</dbReference>